<dbReference type="Gene3D" id="1.20.5.780">
    <property type="entry name" value="Single helix bin"/>
    <property type="match status" value="1"/>
</dbReference>
<comment type="caution">
    <text evidence="1">The sequence shown here is derived from an EMBL/GenBank/DDBJ whole genome shotgun (WGS) entry which is preliminary data.</text>
</comment>
<evidence type="ECO:0000313" key="1">
    <source>
        <dbReference type="EMBL" id="MXY92343.1"/>
    </source>
</evidence>
<protein>
    <recommendedName>
        <fullName evidence="2">Ribbon-helix-helix protein, CopG family</fullName>
    </recommendedName>
</protein>
<sequence>MPSRDERRAALRKRSSIQVYVTAEDKRRIEDAALARGRRASEFLRELALAEAERFEKRVRREGGTR</sequence>
<dbReference type="AlphaFoldDB" id="A0A6B0YMU0"/>
<dbReference type="EMBL" id="VXRG01000027">
    <property type="protein sequence ID" value="MXY92343.1"/>
    <property type="molecule type" value="Genomic_DNA"/>
</dbReference>
<gene>
    <name evidence="1" type="ORF">F4Y42_02735</name>
</gene>
<reference evidence="1" key="1">
    <citation type="submission" date="2019-09" db="EMBL/GenBank/DDBJ databases">
        <title>Characterisation of the sponge microbiome using genome-centric metagenomics.</title>
        <authorList>
            <person name="Engelberts J.P."/>
            <person name="Robbins S.J."/>
            <person name="De Goeij J.M."/>
            <person name="Aranda M."/>
            <person name="Bell S.C."/>
            <person name="Webster N.S."/>
        </authorList>
    </citation>
    <scope>NUCLEOTIDE SEQUENCE</scope>
    <source>
        <strain evidence="1">SB0664_bin_27</strain>
    </source>
</reference>
<name>A0A6B0YMU0_9CHLR</name>
<evidence type="ECO:0008006" key="2">
    <source>
        <dbReference type="Google" id="ProtNLM"/>
    </source>
</evidence>
<organism evidence="1">
    <name type="scientific">Caldilineaceae bacterium SB0664_bin_27</name>
    <dbReference type="NCBI Taxonomy" id="2605260"/>
    <lineage>
        <taxon>Bacteria</taxon>
        <taxon>Bacillati</taxon>
        <taxon>Chloroflexota</taxon>
        <taxon>Caldilineae</taxon>
        <taxon>Caldilineales</taxon>
        <taxon>Caldilineaceae</taxon>
    </lineage>
</organism>
<proteinExistence type="predicted"/>
<accession>A0A6B0YMU0</accession>